<feature type="repeat" description="ANK" evidence="3">
    <location>
        <begin position="127"/>
        <end position="159"/>
    </location>
</feature>
<dbReference type="InterPro" id="IPR002110">
    <property type="entry name" value="Ankyrin_rpt"/>
</dbReference>
<feature type="region of interest" description="Disordered" evidence="4">
    <location>
        <begin position="187"/>
        <end position="208"/>
    </location>
</feature>
<dbReference type="AlphaFoldDB" id="A0A518H7Q1"/>
<dbReference type="PANTHER" id="PTHR24171">
    <property type="entry name" value="ANKYRIN REPEAT DOMAIN-CONTAINING PROTEIN 39-RELATED"/>
    <property type="match status" value="1"/>
</dbReference>
<dbReference type="InterPro" id="IPR036770">
    <property type="entry name" value="Ankyrin_rpt-contain_sf"/>
</dbReference>
<organism evidence="6 7">
    <name type="scientific">Tautonia plasticadhaerens</name>
    <dbReference type="NCBI Taxonomy" id="2527974"/>
    <lineage>
        <taxon>Bacteria</taxon>
        <taxon>Pseudomonadati</taxon>
        <taxon>Planctomycetota</taxon>
        <taxon>Planctomycetia</taxon>
        <taxon>Isosphaerales</taxon>
        <taxon>Isosphaeraceae</taxon>
        <taxon>Tautonia</taxon>
    </lineage>
</organism>
<reference evidence="6 7" key="1">
    <citation type="submission" date="2019-02" db="EMBL/GenBank/DDBJ databases">
        <title>Deep-cultivation of Planctomycetes and their phenomic and genomic characterization uncovers novel biology.</title>
        <authorList>
            <person name="Wiegand S."/>
            <person name="Jogler M."/>
            <person name="Boedeker C."/>
            <person name="Pinto D."/>
            <person name="Vollmers J."/>
            <person name="Rivas-Marin E."/>
            <person name="Kohn T."/>
            <person name="Peeters S.H."/>
            <person name="Heuer A."/>
            <person name="Rast P."/>
            <person name="Oberbeckmann S."/>
            <person name="Bunk B."/>
            <person name="Jeske O."/>
            <person name="Meyerdierks A."/>
            <person name="Storesund J.E."/>
            <person name="Kallscheuer N."/>
            <person name="Luecker S."/>
            <person name="Lage O.M."/>
            <person name="Pohl T."/>
            <person name="Merkel B.J."/>
            <person name="Hornburger P."/>
            <person name="Mueller R.-W."/>
            <person name="Bruemmer F."/>
            <person name="Labrenz M."/>
            <person name="Spormann A.M."/>
            <person name="Op den Camp H."/>
            <person name="Overmann J."/>
            <person name="Amann R."/>
            <person name="Jetten M.S.M."/>
            <person name="Mascher T."/>
            <person name="Medema M.H."/>
            <person name="Devos D.P."/>
            <person name="Kaster A.-K."/>
            <person name="Ovreas L."/>
            <person name="Rohde M."/>
            <person name="Galperin M.Y."/>
            <person name="Jogler C."/>
        </authorList>
    </citation>
    <scope>NUCLEOTIDE SEQUENCE [LARGE SCALE GENOMIC DNA]</scope>
    <source>
        <strain evidence="6 7">ElP</strain>
    </source>
</reference>
<dbReference type="InterPro" id="IPR015943">
    <property type="entry name" value="WD40/YVTN_repeat-like_dom_sf"/>
</dbReference>
<dbReference type="PROSITE" id="PS50297">
    <property type="entry name" value="ANK_REP_REGION"/>
    <property type="match status" value="4"/>
</dbReference>
<evidence type="ECO:0000313" key="7">
    <source>
        <dbReference type="Proteomes" id="UP000317835"/>
    </source>
</evidence>
<dbReference type="PANTHER" id="PTHR24171:SF9">
    <property type="entry name" value="ANKYRIN REPEAT DOMAIN-CONTAINING PROTEIN 39"/>
    <property type="match status" value="1"/>
</dbReference>
<dbReference type="GO" id="GO:0016740">
    <property type="term" value="F:transferase activity"/>
    <property type="evidence" value="ECO:0007669"/>
    <property type="project" value="UniProtKB-KW"/>
</dbReference>
<dbReference type="Pfam" id="PF12796">
    <property type="entry name" value="Ank_2"/>
    <property type="match status" value="1"/>
</dbReference>
<gene>
    <name evidence="6" type="primary">ankX</name>
    <name evidence="6" type="ORF">ElP_48280</name>
</gene>
<feature type="repeat" description="ANK" evidence="3">
    <location>
        <begin position="94"/>
        <end position="126"/>
    </location>
</feature>
<evidence type="ECO:0000313" key="6">
    <source>
        <dbReference type="EMBL" id="QDV36898.1"/>
    </source>
</evidence>
<dbReference type="RefSeq" id="WP_197446315.1">
    <property type="nucleotide sequence ID" value="NZ_CP036426.1"/>
</dbReference>
<keyword evidence="2 3" id="KW-0040">ANK repeat</keyword>
<dbReference type="Pfam" id="PF00023">
    <property type="entry name" value="Ank"/>
    <property type="match status" value="1"/>
</dbReference>
<evidence type="ECO:0000256" key="4">
    <source>
        <dbReference type="SAM" id="MobiDB-lite"/>
    </source>
</evidence>
<keyword evidence="1" id="KW-0677">Repeat</keyword>
<dbReference type="Pfam" id="PF12894">
    <property type="entry name" value="ANAPC4_WD40"/>
    <property type="match status" value="1"/>
</dbReference>
<evidence type="ECO:0000259" key="5">
    <source>
        <dbReference type="Pfam" id="PF12894"/>
    </source>
</evidence>
<dbReference type="Proteomes" id="UP000317835">
    <property type="component" value="Chromosome"/>
</dbReference>
<evidence type="ECO:0000256" key="1">
    <source>
        <dbReference type="ARBA" id="ARBA00022737"/>
    </source>
</evidence>
<dbReference type="PROSITE" id="PS50088">
    <property type="entry name" value="ANK_REPEAT"/>
    <property type="match status" value="4"/>
</dbReference>
<evidence type="ECO:0000256" key="3">
    <source>
        <dbReference type="PROSITE-ProRule" id="PRU00023"/>
    </source>
</evidence>
<dbReference type="SUPFAM" id="SSF48403">
    <property type="entry name" value="Ankyrin repeat"/>
    <property type="match status" value="1"/>
</dbReference>
<feature type="domain" description="Anaphase-promoting complex subunit 4-like WD40" evidence="5">
    <location>
        <begin position="288"/>
        <end position="372"/>
    </location>
</feature>
<feature type="compositionally biased region" description="Basic and acidic residues" evidence="4">
    <location>
        <begin position="197"/>
        <end position="208"/>
    </location>
</feature>
<keyword evidence="7" id="KW-1185">Reference proteome</keyword>
<sequence length="563" mass="60265">MNDTPLHRAETAEEAERLIDGGCRVDRPGWMGATPLFRAAERGLTEVARALIRRGANVNAGRPDRPTALHYAANAEVAGVLTDAGAEVEALDGIGRSPLHWAAQFGRPDVAELLIRSGSEVNRPAADGMTPLHWAAQEGRAEVVRLLLREGAEADRQDGRGRTPLHRAAWRGQAEVVEVLLDAGADAGIRNKGGQTPRHEAESNGHEATAKRLEAAQGKSVRAEKVLTEPPARRSLALTKVRTHPLRPEAVTVADQAALHRWGLGEPPGVVTGLQAHHPWFTDMAVDPQGDVFAVTTPGQAIELRRWDDLRVVAQVACPTEGRSGWQALDFSPDGRWLAVAGSYELVRLIDRATGEVVATEEAGEGTCCVRFDPSSRLLATACSFQGGGHVRIDRIEGGRLVPVAELDRSDHRTPGKRFVDTLAHLAFSPDGGSLALFETSAIYPDARPMGWRGDVVVYEAGTWAQRWAASVDAEATGDGRNLAQAGHELGFLTEVLFVDDETLACGATGGHVLFYRVADGKLLRRVRVHPEAPVVSLALEPSGRAVWAALGVGGGTLARVPL</sequence>
<dbReference type="InterPro" id="IPR024977">
    <property type="entry name" value="Apc4-like_WD40_dom"/>
</dbReference>
<feature type="repeat" description="ANK" evidence="3">
    <location>
        <begin position="31"/>
        <end position="63"/>
    </location>
</feature>
<dbReference type="Gene3D" id="1.25.40.20">
    <property type="entry name" value="Ankyrin repeat-containing domain"/>
    <property type="match status" value="4"/>
</dbReference>
<evidence type="ECO:0000256" key="2">
    <source>
        <dbReference type="ARBA" id="ARBA00023043"/>
    </source>
</evidence>
<feature type="repeat" description="ANK" evidence="3">
    <location>
        <begin position="160"/>
        <end position="192"/>
    </location>
</feature>
<dbReference type="SMART" id="SM00248">
    <property type="entry name" value="ANK"/>
    <property type="match status" value="6"/>
</dbReference>
<dbReference type="EMBL" id="CP036426">
    <property type="protein sequence ID" value="QDV36898.1"/>
    <property type="molecule type" value="Genomic_DNA"/>
</dbReference>
<dbReference type="EC" id="2.7.1.-" evidence="6"/>
<name>A0A518H7Q1_9BACT</name>
<protein>
    <submittedName>
        <fullName evidence="6">Phosphocholine transferase AnkX</fullName>
        <ecNumber evidence="6">2.7.1.-</ecNumber>
    </submittedName>
</protein>
<dbReference type="KEGG" id="tpla:ElP_48280"/>
<proteinExistence type="predicted"/>
<dbReference type="PRINTS" id="PR01415">
    <property type="entry name" value="ANKYRIN"/>
</dbReference>
<accession>A0A518H7Q1</accession>
<dbReference type="Gene3D" id="2.130.10.10">
    <property type="entry name" value="YVTN repeat-like/Quinoprotein amine dehydrogenase"/>
    <property type="match status" value="1"/>
</dbReference>
<dbReference type="SUPFAM" id="SSF75011">
    <property type="entry name" value="3-carboxy-cis,cis-mucoante lactonizing enzyme"/>
    <property type="match status" value="1"/>
</dbReference>
<keyword evidence="6" id="KW-0808">Transferase</keyword>